<evidence type="ECO:0000256" key="4">
    <source>
        <dbReference type="ARBA" id="ARBA00022786"/>
    </source>
</evidence>
<dbReference type="OrthoDB" id="18915at2759"/>
<dbReference type="GeneID" id="109723481"/>
<evidence type="ECO:0000259" key="8">
    <source>
        <dbReference type="PROSITE" id="PS50802"/>
    </source>
</evidence>
<feature type="compositionally biased region" description="Basic residues" evidence="7">
    <location>
        <begin position="1"/>
        <end position="15"/>
    </location>
</feature>
<dbReference type="PANTHER" id="PTHR12931:SF15">
    <property type="entry name" value="UBIQUITIN THIOESTERASE OTUBAIN-LIKE"/>
    <property type="match status" value="1"/>
</dbReference>
<accession>A0A6P5GFN0</accession>
<dbReference type="GO" id="GO:0004843">
    <property type="term" value="F:cysteine-type deubiquitinase activity"/>
    <property type="evidence" value="ECO:0007669"/>
    <property type="project" value="UniProtKB-EC"/>
</dbReference>
<dbReference type="PANTHER" id="PTHR12931">
    <property type="entry name" value="UBIQUITIN THIOLESTERASE PROTEIN OTUB"/>
    <property type="match status" value="1"/>
</dbReference>
<evidence type="ECO:0000256" key="7">
    <source>
        <dbReference type="SAM" id="MobiDB-lite"/>
    </source>
</evidence>
<dbReference type="RefSeq" id="XP_020107451.1">
    <property type="nucleotide sequence ID" value="XM_020251862.1"/>
</dbReference>
<dbReference type="InterPro" id="IPR038765">
    <property type="entry name" value="Papain-like_cys_pep_sf"/>
</dbReference>
<dbReference type="Gene3D" id="3.30.200.60">
    <property type="entry name" value="Peptidase C65 Otubain, subdomain 1"/>
    <property type="match status" value="1"/>
</dbReference>
<keyword evidence="6" id="KW-0788">Thiol protease</keyword>
<comment type="catalytic activity">
    <reaction evidence="1">
        <text>Thiol-dependent hydrolysis of ester, thioester, amide, peptide and isopeptide bonds formed by the C-terminal Gly of ubiquitin (a 76-residue protein attached to proteins as an intracellular targeting signal).</text>
        <dbReference type="EC" id="3.4.19.12"/>
    </reaction>
</comment>
<feature type="region of interest" description="Disordered" evidence="7">
    <location>
        <begin position="1"/>
        <end position="73"/>
    </location>
</feature>
<name>A0A6P5GFN0_ANACO</name>
<dbReference type="InterPro" id="IPR003323">
    <property type="entry name" value="OTU_dom"/>
</dbReference>
<keyword evidence="5" id="KW-0378">Hydrolase</keyword>
<evidence type="ECO:0000256" key="6">
    <source>
        <dbReference type="ARBA" id="ARBA00022807"/>
    </source>
</evidence>
<evidence type="ECO:0000256" key="1">
    <source>
        <dbReference type="ARBA" id="ARBA00000707"/>
    </source>
</evidence>
<dbReference type="GO" id="GO:0005634">
    <property type="term" value="C:nucleus"/>
    <property type="evidence" value="ECO:0007669"/>
    <property type="project" value="TreeGrafter"/>
</dbReference>
<organism evidence="9 10">
    <name type="scientific">Ananas comosus</name>
    <name type="common">Pineapple</name>
    <name type="synonym">Ananas ananas</name>
    <dbReference type="NCBI Taxonomy" id="4615"/>
    <lineage>
        <taxon>Eukaryota</taxon>
        <taxon>Viridiplantae</taxon>
        <taxon>Streptophyta</taxon>
        <taxon>Embryophyta</taxon>
        <taxon>Tracheophyta</taxon>
        <taxon>Spermatophyta</taxon>
        <taxon>Magnoliopsida</taxon>
        <taxon>Liliopsida</taxon>
        <taxon>Poales</taxon>
        <taxon>Bromeliaceae</taxon>
        <taxon>Bromelioideae</taxon>
        <taxon>Ananas</taxon>
    </lineage>
</organism>
<feature type="compositionally biased region" description="Low complexity" evidence="7">
    <location>
        <begin position="43"/>
        <end position="56"/>
    </location>
</feature>
<dbReference type="GO" id="GO:0071108">
    <property type="term" value="P:protein K48-linked deubiquitination"/>
    <property type="evidence" value="ECO:0007669"/>
    <property type="project" value="TreeGrafter"/>
</dbReference>
<evidence type="ECO:0000256" key="3">
    <source>
        <dbReference type="ARBA" id="ARBA00022670"/>
    </source>
</evidence>
<dbReference type="InterPro" id="IPR042468">
    <property type="entry name" value="Peptidase_C65_otubain_sub1"/>
</dbReference>
<reference evidence="9" key="1">
    <citation type="journal article" date="2015" name="Nat. Genet.">
        <title>The pineapple genome and the evolution of CAM photosynthesis.</title>
        <authorList>
            <person name="Ming R."/>
            <person name="VanBuren R."/>
            <person name="Wai C.M."/>
            <person name="Tang H."/>
            <person name="Schatz M.C."/>
            <person name="Bowers J.E."/>
            <person name="Lyons E."/>
            <person name="Wang M.L."/>
            <person name="Chen J."/>
            <person name="Biggers E."/>
            <person name="Zhang J."/>
            <person name="Huang L."/>
            <person name="Zhang L."/>
            <person name="Miao W."/>
            <person name="Zhang J."/>
            <person name="Ye Z."/>
            <person name="Miao C."/>
            <person name="Lin Z."/>
            <person name="Wang H."/>
            <person name="Zhou H."/>
            <person name="Yim W.C."/>
            <person name="Priest H.D."/>
            <person name="Zheng C."/>
            <person name="Woodhouse M."/>
            <person name="Edger P.P."/>
            <person name="Guyot R."/>
            <person name="Guo H.B."/>
            <person name="Guo H."/>
            <person name="Zheng G."/>
            <person name="Singh R."/>
            <person name="Sharma A."/>
            <person name="Min X."/>
            <person name="Zheng Y."/>
            <person name="Lee H."/>
            <person name="Gurtowski J."/>
            <person name="Sedlazeck F.J."/>
            <person name="Harkess A."/>
            <person name="McKain M.R."/>
            <person name="Liao Z."/>
            <person name="Fang J."/>
            <person name="Liu J."/>
            <person name="Zhang X."/>
            <person name="Zhang Q."/>
            <person name="Hu W."/>
            <person name="Qin Y."/>
            <person name="Wang K."/>
            <person name="Chen L.Y."/>
            <person name="Shirley N."/>
            <person name="Lin Y.R."/>
            <person name="Liu L.Y."/>
            <person name="Hernandez A.G."/>
            <person name="Wright C.L."/>
            <person name="Bulone V."/>
            <person name="Tuskan G.A."/>
            <person name="Heath K."/>
            <person name="Zee F."/>
            <person name="Moore P.H."/>
            <person name="Sunkar R."/>
            <person name="Leebens-Mack J.H."/>
            <person name="Mockler T."/>
            <person name="Bennetzen J.L."/>
            <person name="Freeling M."/>
            <person name="Sankoff D."/>
            <person name="Paterson A.H."/>
            <person name="Zhu X."/>
            <person name="Yang X."/>
            <person name="Smith J.A."/>
            <person name="Cushman J.C."/>
            <person name="Paull R.E."/>
            <person name="Yu Q."/>
        </authorList>
    </citation>
    <scope>NUCLEOTIDE SEQUENCE [LARGE SCALE GENOMIC DNA]</scope>
    <source>
        <strain evidence="9">cv. F153</strain>
    </source>
</reference>
<dbReference type="GO" id="GO:0006508">
    <property type="term" value="P:proteolysis"/>
    <property type="evidence" value="ECO:0007669"/>
    <property type="project" value="UniProtKB-KW"/>
</dbReference>
<dbReference type="InterPro" id="IPR042467">
    <property type="entry name" value="Peptidase_C65_otubain_sub2"/>
</dbReference>
<feature type="compositionally biased region" description="Polar residues" evidence="7">
    <location>
        <begin position="59"/>
        <end position="68"/>
    </location>
</feature>
<dbReference type="Gene3D" id="1.20.1300.20">
    <property type="entry name" value="Peptidase C65 Otubain, subdomain 2"/>
    <property type="match status" value="1"/>
</dbReference>
<dbReference type="InterPro" id="IPR019400">
    <property type="entry name" value="Peptidase_C65_otubain"/>
</dbReference>
<keyword evidence="4" id="KW-0833">Ubl conjugation pathway</keyword>
<evidence type="ECO:0000256" key="5">
    <source>
        <dbReference type="ARBA" id="ARBA00022801"/>
    </source>
</evidence>
<protein>
    <recommendedName>
        <fullName evidence="2">ubiquitinyl hydrolase 1</fullName>
        <ecNumber evidence="2">3.4.19.12</ecNumber>
    </recommendedName>
</protein>
<dbReference type="Pfam" id="PF10275">
    <property type="entry name" value="Peptidase_C65"/>
    <property type="match status" value="1"/>
</dbReference>
<evidence type="ECO:0000313" key="10">
    <source>
        <dbReference type="RefSeq" id="XP_020107451.1"/>
    </source>
</evidence>
<evidence type="ECO:0000256" key="2">
    <source>
        <dbReference type="ARBA" id="ARBA00012759"/>
    </source>
</evidence>
<dbReference type="AlphaFoldDB" id="A0A6P5GFN0"/>
<keyword evidence="3" id="KW-0645">Protease</keyword>
<evidence type="ECO:0000313" key="9">
    <source>
        <dbReference type="Proteomes" id="UP000515123"/>
    </source>
</evidence>
<feature type="domain" description="OTU" evidence="8">
    <location>
        <begin position="250"/>
        <end position="485"/>
    </location>
</feature>
<dbReference type="GO" id="GO:0043130">
    <property type="term" value="F:ubiquitin binding"/>
    <property type="evidence" value="ECO:0007669"/>
    <property type="project" value="TreeGrafter"/>
</dbReference>
<dbReference type="SUPFAM" id="SSF54001">
    <property type="entry name" value="Cysteine proteinases"/>
    <property type="match status" value="1"/>
</dbReference>
<dbReference type="EC" id="3.4.19.12" evidence="2"/>
<proteinExistence type="predicted"/>
<dbReference type="Proteomes" id="UP000515123">
    <property type="component" value="Linkage group 17"/>
</dbReference>
<sequence>MVQPLKKRITFRVGKKSAPTPAEASEEETKTRKPGDEKEETPVSEVVAEAPPVADSPSRDNSLSSPRYDSSPPRLLPAFVLREGSPPLPLADYDRIRAEAPRLLRGGASTFLRPHRLPRAGAAPPTAPAPAPAPVPTLDFAYPPKPSSFVVGGGGGDAAAEAASSPLLANPTPKFAYPPNLFLPRFPLPMLSAADWNAEVRRQQLLLAAEEVEDKSLLAEKEPILALAADFPADNLVIQEKIKMLNHAFSSFRRVCGDGNCFYRSFIISYLEQIAESQDEREVFRIFERLEELKKGYLTFGEDEDRFDDCFSDFRNEVINILEERRAGLSLTKLLQENLDEYKSDKVLSFLRLVTSVDMRMREEHFSPFIVDDTNQKSIKEFCENEVLPLGVYADHMQVVALSNAFCIPIRVVYLDSSTRPGGGFGLTHHDFIPVKYEDKFSDLSSLIDGSSSSGSASSSSSSLPRTPVVVLLFRPGHYDILYPK</sequence>
<feature type="compositionally biased region" description="Basic and acidic residues" evidence="7">
    <location>
        <begin position="27"/>
        <end position="36"/>
    </location>
</feature>
<gene>
    <name evidence="10" type="primary">LOC109723481</name>
</gene>
<dbReference type="PROSITE" id="PS50802">
    <property type="entry name" value="OTU"/>
    <property type="match status" value="1"/>
</dbReference>
<keyword evidence="9" id="KW-1185">Reference proteome</keyword>
<reference evidence="10" key="2">
    <citation type="submission" date="2025-08" db="UniProtKB">
        <authorList>
            <consortium name="RefSeq"/>
        </authorList>
    </citation>
    <scope>IDENTIFICATION</scope>
    <source>
        <tissue evidence="10">Leaf</tissue>
    </source>
</reference>